<name>A0A8J3GH78_9HYPH</name>
<gene>
    <name evidence="1" type="primary">impH</name>
    <name evidence="1" type="ORF">GCM10010136_15460</name>
</gene>
<dbReference type="PANTHER" id="PTHR35564:SF4">
    <property type="entry name" value="CYTOPLASMIC PROTEIN"/>
    <property type="match status" value="1"/>
</dbReference>
<organism evidence="1 2">
    <name type="scientific">Limoniibacter endophyticus</name>
    <dbReference type="NCBI Taxonomy" id="1565040"/>
    <lineage>
        <taxon>Bacteria</taxon>
        <taxon>Pseudomonadati</taxon>
        <taxon>Pseudomonadota</taxon>
        <taxon>Alphaproteobacteria</taxon>
        <taxon>Hyphomicrobiales</taxon>
        <taxon>Bartonellaceae</taxon>
        <taxon>Limoniibacter</taxon>
    </lineage>
</organism>
<accession>A0A8J3GH78</accession>
<protein>
    <submittedName>
        <fullName evidence="1">Type VI secretion protein</fullName>
    </submittedName>
</protein>
<dbReference type="Proteomes" id="UP000641137">
    <property type="component" value="Unassembled WGS sequence"/>
</dbReference>
<dbReference type="InterPro" id="IPR010732">
    <property type="entry name" value="T6SS_TssG-like"/>
</dbReference>
<reference evidence="1" key="1">
    <citation type="journal article" date="2014" name="Int. J. Syst. Evol. Microbiol.">
        <title>Complete genome sequence of Corynebacterium casei LMG S-19264T (=DSM 44701T), isolated from a smear-ripened cheese.</title>
        <authorList>
            <consortium name="US DOE Joint Genome Institute (JGI-PGF)"/>
            <person name="Walter F."/>
            <person name="Albersmeier A."/>
            <person name="Kalinowski J."/>
            <person name="Ruckert C."/>
        </authorList>
    </citation>
    <scope>NUCLEOTIDE SEQUENCE</scope>
    <source>
        <strain evidence="1">KCTC 42097</strain>
    </source>
</reference>
<dbReference type="PANTHER" id="PTHR35564">
    <property type="match status" value="1"/>
</dbReference>
<dbReference type="Pfam" id="PF06996">
    <property type="entry name" value="T6SS_TssG"/>
    <property type="match status" value="1"/>
</dbReference>
<sequence>MVTLAPVREHSDLAKLLETEPECFEPTTAFRVAQASATMLDAGTHAGVTPAALPVSGFSRDADGTARLRSTFAGVNGVNGSLPPAYDALVMREERNRAHGLSAFLDMFSARMAELFVDASEKYRLARCMRWSAARNVQNGFVTTLLALCGFGTRNLRDRTKIEEDTLLRFSGFFANRTRNSAALAAMLREVSGLPVGIELFRSRWLDIPVHEQSQIAKGGAVQLGINATAGAMVHDFAGSFRVIIGPLRYADYLSLGPGSHNVEALFALTRLFVGTGFDFDIEIVLRKEDVPFCQLGGTGDPPRLGWNSWARSEPALEDSRDAILREPPLTTREVVHAT</sequence>
<evidence type="ECO:0000313" key="1">
    <source>
        <dbReference type="EMBL" id="GHC69527.1"/>
    </source>
</evidence>
<reference evidence="1" key="2">
    <citation type="submission" date="2020-09" db="EMBL/GenBank/DDBJ databases">
        <authorList>
            <person name="Sun Q."/>
            <person name="Kim S."/>
        </authorList>
    </citation>
    <scope>NUCLEOTIDE SEQUENCE</scope>
    <source>
        <strain evidence="1">KCTC 42097</strain>
    </source>
</reference>
<evidence type="ECO:0000313" key="2">
    <source>
        <dbReference type="Proteomes" id="UP000641137"/>
    </source>
</evidence>
<comment type="caution">
    <text evidence="1">The sequence shown here is derived from an EMBL/GenBank/DDBJ whole genome shotgun (WGS) entry which is preliminary data.</text>
</comment>
<keyword evidence="2" id="KW-1185">Reference proteome</keyword>
<dbReference type="AlphaFoldDB" id="A0A8J3GH78"/>
<dbReference type="EMBL" id="BMZO01000004">
    <property type="protein sequence ID" value="GHC69527.1"/>
    <property type="molecule type" value="Genomic_DNA"/>
</dbReference>
<dbReference type="NCBIfam" id="TIGR03347">
    <property type="entry name" value="VI_chp_1"/>
    <property type="match status" value="1"/>
</dbReference>
<proteinExistence type="predicted"/>